<organism evidence="2 3">
    <name type="scientific">Parafrankia irregularis</name>
    <dbReference type="NCBI Taxonomy" id="795642"/>
    <lineage>
        <taxon>Bacteria</taxon>
        <taxon>Bacillati</taxon>
        <taxon>Actinomycetota</taxon>
        <taxon>Actinomycetes</taxon>
        <taxon>Frankiales</taxon>
        <taxon>Frankiaceae</taxon>
        <taxon>Parafrankia</taxon>
    </lineage>
</organism>
<gene>
    <name evidence="2" type="ORF">Ga0074812_103357</name>
</gene>
<dbReference type="EMBL" id="FAOZ01000003">
    <property type="protein sequence ID" value="CUU54867.1"/>
    <property type="molecule type" value="Genomic_DNA"/>
</dbReference>
<reference evidence="3" key="1">
    <citation type="submission" date="2015-11" db="EMBL/GenBank/DDBJ databases">
        <authorList>
            <person name="Varghese N."/>
        </authorList>
    </citation>
    <scope>NUCLEOTIDE SEQUENCE [LARGE SCALE GENOMIC DNA]</scope>
    <source>
        <strain evidence="3">DSM 45899</strain>
    </source>
</reference>
<dbReference type="RefSeq" id="WP_091272742.1">
    <property type="nucleotide sequence ID" value="NZ_FAOZ01000003.1"/>
</dbReference>
<dbReference type="SUPFAM" id="SSF52096">
    <property type="entry name" value="ClpP/crotonase"/>
    <property type="match status" value="1"/>
</dbReference>
<dbReference type="Gene3D" id="3.90.226.10">
    <property type="entry name" value="2-enoyl-CoA Hydratase, Chain A, domain 1"/>
    <property type="match status" value="1"/>
</dbReference>
<dbReference type="CDD" id="cd06558">
    <property type="entry name" value="crotonase-like"/>
    <property type="match status" value="1"/>
</dbReference>
<dbReference type="InterPro" id="IPR029045">
    <property type="entry name" value="ClpP/crotonase-like_dom_sf"/>
</dbReference>
<dbReference type="PANTHER" id="PTHR43149:SF1">
    <property type="entry name" value="DELTA(3,5)-DELTA(2,4)-DIENOYL-COA ISOMERASE, MITOCHONDRIAL"/>
    <property type="match status" value="1"/>
</dbReference>
<accession>A0A0S4QHH1</accession>
<sequence length="281" mass="30663">MTATSAQQPAGGAGEQHARLTEHDGILTVTIDRPKLNLISAQVTSTLWQAANLLSDRDDLRCLVITGVGRYFTAGVDLSEPVGNRQGNPETEHLHPGWNMRRNYRSHHALYDEFEAIEKPIIIAAQGICLGGGVEMAVSCDFRFCTPQAEFAVPEIHIGVLAGSGGTSRLTRIVGPAWGKWMAMAGRKVTAEQALRIGLVHDIFPTETFLEDVYAFCRELTTIPAEALGVAKLAVDMYADISDRTAQRHLDRLLVTNLLNTPEFKERSARLGFGGAKKPQS</sequence>
<evidence type="ECO:0000313" key="2">
    <source>
        <dbReference type="EMBL" id="CUU54867.1"/>
    </source>
</evidence>
<dbReference type="PANTHER" id="PTHR43149">
    <property type="entry name" value="ENOYL-COA HYDRATASE"/>
    <property type="match status" value="1"/>
</dbReference>
<dbReference type="GO" id="GO:0051750">
    <property type="term" value="F:delta(3,5)-delta(2,4)-dienoyl-CoA isomerase activity"/>
    <property type="evidence" value="ECO:0007669"/>
    <property type="project" value="TreeGrafter"/>
</dbReference>
<dbReference type="InterPro" id="IPR045002">
    <property type="entry name" value="Ech1-like"/>
</dbReference>
<proteinExistence type="inferred from homology"/>
<evidence type="ECO:0000313" key="3">
    <source>
        <dbReference type="Proteomes" id="UP000198802"/>
    </source>
</evidence>
<evidence type="ECO:0000256" key="1">
    <source>
        <dbReference type="ARBA" id="ARBA00005254"/>
    </source>
</evidence>
<comment type="similarity">
    <text evidence="1">Belongs to the enoyl-CoA hydratase/isomerase family.</text>
</comment>
<protein>
    <submittedName>
        <fullName evidence="2">Enoyl-CoA hydratase/carnithine racemase</fullName>
    </submittedName>
</protein>
<name>A0A0S4QHH1_9ACTN</name>
<keyword evidence="3" id="KW-1185">Reference proteome</keyword>
<dbReference type="Pfam" id="PF00378">
    <property type="entry name" value="ECH_1"/>
    <property type="match status" value="1"/>
</dbReference>
<dbReference type="Proteomes" id="UP000198802">
    <property type="component" value="Unassembled WGS sequence"/>
</dbReference>
<dbReference type="AlphaFoldDB" id="A0A0S4QHH1"/>
<dbReference type="InterPro" id="IPR001753">
    <property type="entry name" value="Enoyl-CoA_hydra/iso"/>
</dbReference>